<feature type="chain" id="PRO_5047217184" evidence="2">
    <location>
        <begin position="30"/>
        <end position="66"/>
    </location>
</feature>
<dbReference type="RefSeq" id="WP_125814845.1">
    <property type="nucleotide sequence ID" value="NZ_JASITI010000018.1"/>
</dbReference>
<keyword evidence="2" id="KW-0732">Signal</keyword>
<dbReference type="Proteomes" id="UP001223390">
    <property type="component" value="Unassembled WGS sequence"/>
</dbReference>
<protein>
    <submittedName>
        <fullName evidence="3">Uncharacterized protein</fullName>
    </submittedName>
</protein>
<organism evidence="3 4">
    <name type="scientific">Streptomyces katrae</name>
    <dbReference type="NCBI Taxonomy" id="68223"/>
    <lineage>
        <taxon>Bacteria</taxon>
        <taxon>Bacillati</taxon>
        <taxon>Actinomycetota</taxon>
        <taxon>Actinomycetes</taxon>
        <taxon>Kitasatosporales</taxon>
        <taxon>Streptomycetaceae</taxon>
        <taxon>Streptomyces</taxon>
    </lineage>
</organism>
<sequence>MQNTWRTQVKRITIAIIAAVAIAGGVQIASDTATATPGISADGTTQQTPAAPAPTPSSTTDEREWG</sequence>
<evidence type="ECO:0000256" key="2">
    <source>
        <dbReference type="SAM" id="SignalP"/>
    </source>
</evidence>
<feature type="signal peptide" evidence="2">
    <location>
        <begin position="1"/>
        <end position="29"/>
    </location>
</feature>
<dbReference type="EMBL" id="JASITI010000018">
    <property type="protein sequence ID" value="MDK9497259.1"/>
    <property type="molecule type" value="Genomic_DNA"/>
</dbReference>
<comment type="caution">
    <text evidence="3">The sequence shown here is derived from an EMBL/GenBank/DDBJ whole genome shotgun (WGS) entry which is preliminary data.</text>
</comment>
<evidence type="ECO:0000313" key="4">
    <source>
        <dbReference type="Proteomes" id="UP001223390"/>
    </source>
</evidence>
<evidence type="ECO:0000313" key="3">
    <source>
        <dbReference type="EMBL" id="MDK9497259.1"/>
    </source>
</evidence>
<gene>
    <name evidence="3" type="ORF">QEZ40_001915</name>
</gene>
<proteinExistence type="predicted"/>
<evidence type="ECO:0000256" key="1">
    <source>
        <dbReference type="SAM" id="MobiDB-lite"/>
    </source>
</evidence>
<keyword evidence="4" id="KW-1185">Reference proteome</keyword>
<feature type="region of interest" description="Disordered" evidence="1">
    <location>
        <begin position="35"/>
        <end position="66"/>
    </location>
</feature>
<accession>A0ABT7GUH9</accession>
<name>A0ABT7GUH9_9ACTN</name>
<reference evidence="3 4" key="1">
    <citation type="submission" date="2023-05" db="EMBL/GenBank/DDBJ databases">
        <title>Sequencing and Assembly of Streptomyces sp. NP73.</title>
        <authorList>
            <person name="Konwar A.N."/>
            <person name="Saikia K."/>
            <person name="Thakur D."/>
        </authorList>
    </citation>
    <scope>NUCLEOTIDE SEQUENCE [LARGE SCALE GENOMIC DNA]</scope>
    <source>
        <strain evidence="3 4">NP73</strain>
    </source>
</reference>